<dbReference type="AlphaFoldDB" id="C9LJV8"/>
<accession>C9LJV8</accession>
<sequence>MRYEACRTRRIAVLILHADAIISYFSKRRNYDCLILNKTNYRSLLEGLNSCLSFYFCGRTAISLFGLYLKSLLIKSLSCLAFFRILVMTHKQKLKA</sequence>
<keyword evidence="3" id="KW-1185">Reference proteome</keyword>
<protein>
    <submittedName>
        <fullName evidence="2">Uncharacterized protein</fullName>
    </submittedName>
</protein>
<feature type="transmembrane region" description="Helical" evidence="1">
    <location>
        <begin position="68"/>
        <end position="87"/>
    </location>
</feature>
<keyword evidence="1" id="KW-0812">Transmembrane</keyword>
<evidence type="ECO:0000256" key="1">
    <source>
        <dbReference type="SAM" id="Phobius"/>
    </source>
</evidence>
<evidence type="ECO:0000313" key="3">
    <source>
        <dbReference type="Proteomes" id="UP000003460"/>
    </source>
</evidence>
<comment type="caution">
    <text evidence="2">The sequence shown here is derived from an EMBL/GenBank/DDBJ whole genome shotgun (WGS) entry which is preliminary data.</text>
</comment>
<reference evidence="2" key="1">
    <citation type="submission" date="2009-09" db="EMBL/GenBank/DDBJ databases">
        <authorList>
            <person name="Weinstock G."/>
            <person name="Sodergren E."/>
            <person name="Clifton S."/>
            <person name="Fulton L."/>
            <person name="Fulton B."/>
            <person name="Courtney L."/>
            <person name="Fronick C."/>
            <person name="Harrison M."/>
            <person name="Strong C."/>
            <person name="Farmer C."/>
            <person name="Delahaunty K."/>
            <person name="Markovic C."/>
            <person name="Hall O."/>
            <person name="Minx P."/>
            <person name="Tomlinson C."/>
            <person name="Mitreva M."/>
            <person name="Nelson J."/>
            <person name="Hou S."/>
            <person name="Wollam A."/>
            <person name="Pepin K.H."/>
            <person name="Johnson M."/>
            <person name="Bhonagiri V."/>
            <person name="Nash W.E."/>
            <person name="Warren W."/>
            <person name="Chinwalla A."/>
            <person name="Mardis E.R."/>
            <person name="Wilson R.K."/>
        </authorList>
    </citation>
    <scope>NUCLEOTIDE SEQUENCE [LARGE SCALE GENOMIC DNA]</scope>
    <source>
        <strain evidence="2">ATCC 51259</strain>
    </source>
</reference>
<gene>
    <name evidence="2" type="ORF">GCWU000325_02522</name>
</gene>
<keyword evidence="1" id="KW-0472">Membrane</keyword>
<name>C9LJV8_9BACT</name>
<proteinExistence type="predicted"/>
<dbReference type="Proteomes" id="UP000003460">
    <property type="component" value="Unassembled WGS sequence"/>
</dbReference>
<dbReference type="STRING" id="626522.GCWU000325_02522"/>
<evidence type="ECO:0000313" key="2">
    <source>
        <dbReference type="EMBL" id="EEX70480.1"/>
    </source>
</evidence>
<dbReference type="HOGENOM" id="CLU_2357395_0_0_10"/>
<dbReference type="EMBL" id="ACIJ02000028">
    <property type="protein sequence ID" value="EEX70480.1"/>
    <property type="molecule type" value="Genomic_DNA"/>
</dbReference>
<organism evidence="2 3">
    <name type="scientific">Alloprevotella tannerae ATCC 51259</name>
    <dbReference type="NCBI Taxonomy" id="626522"/>
    <lineage>
        <taxon>Bacteria</taxon>
        <taxon>Pseudomonadati</taxon>
        <taxon>Bacteroidota</taxon>
        <taxon>Bacteroidia</taxon>
        <taxon>Bacteroidales</taxon>
        <taxon>Prevotellaceae</taxon>
        <taxon>Alloprevotella</taxon>
    </lineage>
</organism>
<keyword evidence="1" id="KW-1133">Transmembrane helix</keyword>